<feature type="region of interest" description="Disordered" evidence="1">
    <location>
        <begin position="668"/>
        <end position="703"/>
    </location>
</feature>
<comment type="caution">
    <text evidence="2">The sequence shown here is derived from an EMBL/GenBank/DDBJ whole genome shotgun (WGS) entry which is preliminary data.</text>
</comment>
<feature type="compositionally biased region" description="Polar residues" evidence="1">
    <location>
        <begin position="1775"/>
        <end position="1793"/>
    </location>
</feature>
<feature type="compositionally biased region" description="Basic and acidic residues" evidence="1">
    <location>
        <begin position="1861"/>
        <end position="1876"/>
    </location>
</feature>
<feature type="compositionally biased region" description="Basic and acidic residues" evidence="1">
    <location>
        <begin position="1223"/>
        <end position="1238"/>
    </location>
</feature>
<feature type="region of interest" description="Disordered" evidence="1">
    <location>
        <begin position="1339"/>
        <end position="1358"/>
    </location>
</feature>
<feature type="region of interest" description="Disordered" evidence="1">
    <location>
        <begin position="2724"/>
        <end position="2759"/>
    </location>
</feature>
<feature type="compositionally biased region" description="Polar residues" evidence="1">
    <location>
        <begin position="1127"/>
        <end position="1155"/>
    </location>
</feature>
<feature type="region of interest" description="Disordered" evidence="1">
    <location>
        <begin position="2364"/>
        <end position="2384"/>
    </location>
</feature>
<feature type="non-terminal residue" evidence="2">
    <location>
        <position position="1"/>
    </location>
</feature>
<feature type="compositionally biased region" description="Basic and acidic residues" evidence="1">
    <location>
        <begin position="238"/>
        <end position="253"/>
    </location>
</feature>
<feature type="compositionally biased region" description="Polar residues" evidence="1">
    <location>
        <begin position="1544"/>
        <end position="1559"/>
    </location>
</feature>
<proteinExistence type="predicted"/>
<feature type="region of interest" description="Disordered" evidence="1">
    <location>
        <begin position="2636"/>
        <end position="2677"/>
    </location>
</feature>
<feature type="region of interest" description="Disordered" evidence="1">
    <location>
        <begin position="1005"/>
        <end position="1031"/>
    </location>
</feature>
<name>A0AA88H5F2_ARTSF</name>
<feature type="region of interest" description="Disordered" evidence="1">
    <location>
        <begin position="872"/>
        <end position="905"/>
    </location>
</feature>
<sequence>MNKIISMAIPVSCVGIAVWWASGKYAELKEELRRLRKNVEQLSSFQILEEKKIAAEKERCSEDSRHSLQEESVDTGRTDTKGSLVNEVAWPKILPEPPVTKNSGKAESGSFQQPCQATYGQPSSLNQQARLSTPASAASRPSPATSHYAPSRSVESIPAVLQPNYPEGSIQEEAFSRHMPPSSQRMVLGMSGVELSQVPASITAQISQVLECVQDYRLPAQPDSRTQNIRPSSSPAPKEAESSLRTSAEDVSSHKTMSFLVNSTQDISGKNVSEDRRKKTHFDTLHCFPGPLIRDGTMLLDPNTINADGQRTDHDWINEASGIIWSSNVQKNEPCPVWDPASPVTDTNVELNSTYNEASTSSYPPPQETYTPNPDFGAAPVQPVLEATSSAMSGVELSQVQSFTEKNKLETIIQELSSKGFKRTEFIIQAIMNHFNDKESRDNLKIITASQQISQVLECVQDYRLPAQPDSRTQNIRPSSSPAPKEAESSLRTSARDVSSHETMSFLVNSTQDNSGKNVSEDRRKKTHFDALHCFPGPLIRDGTMLLDPNTINADGQRTDHDWINEASGIIWSSNVQKNEPCPVWDPASPVTDTNVELNSTYNEASTSSYPPPQETYTPNPDFGAAPVQPVLEATSSAMSGVELSQVLASISKQISQVLECVQDYRLPAQPDSGTQNIRPSSSPAPKEAESSLRTSAEDVSSRETMSFLVNSTQDISGKNVSEDRRKKTHFDTLHCFPGPLIRDGTMLLDPNTINADGQRTDHDWINEASGIIWSSNVQKNEPCPVWDPASPVTDTNVELNSTYNEASTSSYPPPQETYTPNPDFGAAPVQPVLEATSSAMSGVELSQVLASISKQISQVLECVQDYRLPAQPDSRTQNIRPSSSPAPKEAESSLRTSAEDVSSHETMSFLVNSTQDISGKNVSEDRRKKTHFDTLHCFPGPLIRDGTMLLDPNTINADGQRTDHDWINEASGIIWSSNVQKNEPCPVWDPASPVTDTNVELNSTYNEASTSSYPPPQETYTPNPDFGAAPVQPVLEATSSAKSGPEEQTEKASGFFSKVIAFFTGGNVRQAVLPDDKKKRFVFDEDTNKWVDTENPDEETETPALPPKSIFAGQPKVVQSDPASPVTDTNVELNSTYNKASTSSYPPPQETYTPNPDFGAAPVQPVLEATSSVMSGVELSQVLASISKQISQVLECVQNYRLPAQPDSGTQNIRPSSSPAPKEAESSLRTSAEDVSSRETMSFLVNSTQDISGKNVSEDRRKKTHFDTLHCFPGPLIRDGTMLLDPNTINADGQRTDHDWINEASGIIWSSNVQKNEPCPVWDPASPVTDTNVELNSTYNEASTSSYPPPQETYTPNPDFGAAPVQPVLEATSSAMSGVELSQVLASISKQISQVLECVQDYRLPAQPDSRTQNIRPSSSPAPKEAESSLRTSAEDISSHETMSFLVNSTQDISGKNVSEDRRKKTHFDTLHCFPGPLIRDGTMLLDPNTINADGQRTDHDWINEASGIIWSSNVQKNEPCPVWDPPSPVTDTNVELNSIYNEASTSSYPPPQETYTPSPDFGAAPVQPVLEATSSAKSGPEEQTEKASGFFSKVLALFTGGNVRQAVLPDDKKKRFVFDKDTNKWVDTENPDEETETPALPPKSIFAGQPKVVQSVRRSPAGTRLSVRNKKVQSKTVCGHPQQSAPLFTPLAVSDLPDDENRKNVSKKRPLIRDGTMLLDPNTINADGQRTDHDWINEASGIIWSSNVQKNEPCPVWDPASPVTDTNVELNSTYNEASTSSYPPPQETYTPNPDFGAAPVQPVLEATSSAMSGVELSQVLASISKQISQVLECVQDYRLPAQPDSRTQNIRPSSSPAPKEAESSLRTSAEDVSSHETMSFLVNSTQDISGKNVSEDRRKKTHFDTLHCFPGPLIRDGTMLLDPNTINADGQRTDHDWINEASGIIWSSNVQKNEPCPVWDPASPVTDTNVELNSTYNEASTSSYPPPQETYTPNPDFGAAPVQPVLEATSSAMSGVELSQVQSFTEKNKLETIIQELSSKGFKRTEFIIQAIMNHFNDKESRDNLKIITASQQISQVLECVQDYRLPAQPDSRTQNIRPSSSPAPKEAESSLRTSARDVSSHETMSFLVNSTQDNSGKNVSEDRRKKTHFDTLHCFPGPLIRDGTMLLDPNTINADGQRTDHDWINEASGIIWSSNVQKNEPCPVWDPASPVTDTNVELNSTYNEASTSSYPPPQETYTPNPDFGAAPVQPVLEATSSAKSGPEEQTEKASGFFSKVIALFTGGNVRQAVLPDDKKKGPLIRDGTMLLDPNTINADGQRTDHDWINEASGIIWSSNVQKNEPCPVWDPASPVTDTNVELNSTYNEASTSSYPPPQETYTPNPDFGAAPVQPVLEATSSAMSGVELSQVLASISKQISQVLECVQDYRLPAQPDSRTQNIRPSSSPAPKEAESSLRTSAEDVSSHETMSFLVNSTQDISGKNVSEDRRKKTHFDTLHCFPGPLIRDGTMLLDPNTINADGQRTDHDWINEASGIIWSSNVQKNEPCPVWDPASPVTDTNVELNSTYNEASTSSYPPPQETYTPNPDFGAAPVQPVLEATSSAKSGPEEQTEKASGFFSKVIALFTGGNVRQAVLTDDKKKDPASPVTDTNVELNSTYNKASTSSYPPPQETYTPNPDFGAAPVQPVLEATSSAMSGVELSQVLASISKQISQVLECVQDYRLPAQPDSGTQNIRPSSSPAPKEAESSLRTSAEDVSSRETMSFLVNSTQDISGKNVSDDRRKKTHFDTLHCFPVPLIRDGTMLLDPNTINADGQRTDHDWINEASGIIWSSNVQKNEPCPVWDPASPVTDTNVELNSTYNEASTSSYPPPQETYTPNPDFGAAPVQPVLEATSSAMSGVELSQVLASISKQISQVLECVQDYRLPAQPDSRTQNIRPSSSPAPKEAESSLRTSAEDVSSHETMSFLVNSTQDISGKNVSEDRRKKTHFNTLHCFPGPLIRDGTMLLDPNTINADGQRTDHDWINEASDTNVELNSIYNEASTSSYPTPQETYTPSPDFGAAPVQPVLEATSSAKSGPEEQTEKASGFFSKVLALFTGGNVRQAVLPDDKKK</sequence>
<feature type="compositionally biased region" description="Low complexity" evidence="1">
    <location>
        <begin position="129"/>
        <end position="146"/>
    </location>
</feature>
<feature type="region of interest" description="Disordered" evidence="1">
    <location>
        <begin position="1775"/>
        <end position="1794"/>
    </location>
</feature>
<feature type="region of interest" description="Disordered" evidence="1">
    <location>
        <begin position="221"/>
        <end position="253"/>
    </location>
</feature>
<feature type="compositionally biased region" description="Polar residues" evidence="1">
    <location>
        <begin position="2224"/>
        <end position="2242"/>
    </location>
</feature>
<feature type="region of interest" description="Disordered" evidence="1">
    <location>
        <begin position="2566"/>
        <end position="2592"/>
    </location>
</feature>
<reference evidence="2" key="1">
    <citation type="submission" date="2023-07" db="EMBL/GenBank/DDBJ databases">
        <title>Chromosome-level genome assembly of Artemia franciscana.</title>
        <authorList>
            <person name="Jo E."/>
        </authorList>
    </citation>
    <scope>NUCLEOTIDE SEQUENCE</scope>
    <source>
        <tissue evidence="2">Whole body</tissue>
    </source>
</reference>
<feature type="compositionally biased region" description="Basic and acidic residues" evidence="1">
    <location>
        <begin position="485"/>
        <end position="499"/>
    </location>
</feature>
<feature type="compositionally biased region" description="Polar residues" evidence="1">
    <location>
        <begin position="2647"/>
        <end position="2675"/>
    </location>
</feature>
<feature type="compositionally biased region" description="Basic and acidic residues" evidence="1">
    <location>
        <begin position="2450"/>
        <end position="2465"/>
    </location>
</feature>
<feature type="region of interest" description="Disordered" evidence="1">
    <location>
        <begin position="1091"/>
        <end position="1160"/>
    </location>
</feature>
<feature type="compositionally biased region" description="Basic and acidic residues" evidence="1">
    <location>
        <begin position="2108"/>
        <end position="2122"/>
    </location>
</feature>
<feature type="region of interest" description="Disordered" evidence="1">
    <location>
        <begin position="56"/>
        <end position="157"/>
    </location>
</feature>
<feature type="compositionally biased region" description="Polar residues" evidence="1">
    <location>
        <begin position="1005"/>
        <end position="1023"/>
    </location>
</feature>
<feature type="region of interest" description="Disordered" evidence="1">
    <location>
        <begin position="466"/>
        <end position="499"/>
    </location>
</feature>
<gene>
    <name evidence="2" type="ORF">QYM36_019335</name>
</gene>
<feature type="region of interest" description="Disordered" evidence="1">
    <location>
        <begin position="3041"/>
        <end position="3084"/>
    </location>
</feature>
<feature type="region of interest" description="Disordered" evidence="1">
    <location>
        <begin position="1844"/>
        <end position="1877"/>
    </location>
</feature>
<feature type="compositionally biased region" description="Basic and acidic residues" evidence="1">
    <location>
        <begin position="889"/>
        <end position="904"/>
    </location>
</feature>
<feature type="region of interest" description="Disordered" evidence="1">
    <location>
        <begin position="2859"/>
        <end position="2878"/>
    </location>
</feature>
<feature type="compositionally biased region" description="Basic and acidic residues" evidence="1">
    <location>
        <begin position="2743"/>
        <end position="2758"/>
    </location>
</feature>
<feature type="region of interest" description="Disordered" evidence="1">
    <location>
        <begin position="1408"/>
        <end position="1439"/>
    </location>
</feature>
<evidence type="ECO:0000313" key="2">
    <source>
        <dbReference type="EMBL" id="KAK2702050.1"/>
    </source>
</evidence>
<feature type="compositionally biased region" description="Polar residues" evidence="1">
    <location>
        <begin position="2566"/>
        <end position="2584"/>
    </location>
</feature>
<feature type="compositionally biased region" description="Basic and acidic residues" evidence="1">
    <location>
        <begin position="687"/>
        <end position="702"/>
    </location>
</feature>
<protein>
    <submittedName>
        <fullName evidence="2">Uncharacterized protein</fullName>
    </submittedName>
</protein>
<feature type="region of interest" description="Disordered" evidence="1">
    <location>
        <begin position="1544"/>
        <end position="1567"/>
    </location>
</feature>
<keyword evidence="3" id="KW-1185">Reference proteome</keyword>
<feature type="compositionally biased region" description="Polar residues" evidence="1">
    <location>
        <begin position="1339"/>
        <end position="1357"/>
    </location>
</feature>
<feature type="compositionally biased region" description="Polar residues" evidence="1">
    <location>
        <begin position="3041"/>
        <end position="3055"/>
    </location>
</feature>
<feature type="compositionally biased region" description="Polar residues" evidence="1">
    <location>
        <begin position="100"/>
        <end position="128"/>
    </location>
</feature>
<feature type="compositionally biased region" description="Polar residues" evidence="1">
    <location>
        <begin position="2364"/>
        <end position="2382"/>
    </location>
</feature>
<feature type="compositionally biased region" description="Polar residues" evidence="1">
    <location>
        <begin position="601"/>
        <end position="619"/>
    </location>
</feature>
<feature type="compositionally biased region" description="Polar residues" evidence="1">
    <location>
        <begin position="2859"/>
        <end position="2877"/>
    </location>
</feature>
<feature type="region of interest" description="Disordered" evidence="1">
    <location>
        <begin position="2433"/>
        <end position="2466"/>
    </location>
</feature>
<feature type="compositionally biased region" description="Basic and acidic residues" evidence="1">
    <location>
        <begin position="56"/>
        <end position="80"/>
    </location>
</feature>
<evidence type="ECO:0000256" key="1">
    <source>
        <dbReference type="SAM" id="MobiDB-lite"/>
    </source>
</evidence>
<feature type="region of interest" description="Disordered" evidence="1">
    <location>
        <begin position="2089"/>
        <end position="2122"/>
    </location>
</feature>
<dbReference type="EMBL" id="JAVRJZ010001014">
    <property type="protein sequence ID" value="KAK2702050.1"/>
    <property type="molecule type" value="Genomic_DNA"/>
</dbReference>
<dbReference type="Proteomes" id="UP001187531">
    <property type="component" value="Unassembled WGS sequence"/>
</dbReference>
<feature type="region of interest" description="Disordered" evidence="1">
    <location>
        <begin position="1204"/>
        <end position="1239"/>
    </location>
</feature>
<feature type="region of interest" description="Disordered" evidence="1">
    <location>
        <begin position="601"/>
        <end position="620"/>
    </location>
</feature>
<evidence type="ECO:0000313" key="3">
    <source>
        <dbReference type="Proteomes" id="UP001187531"/>
    </source>
</evidence>
<feature type="region of interest" description="Disordered" evidence="1">
    <location>
        <begin position="2928"/>
        <end position="2961"/>
    </location>
</feature>
<feature type="compositionally biased region" description="Polar residues" evidence="1">
    <location>
        <begin position="803"/>
        <end position="821"/>
    </location>
</feature>
<feature type="compositionally biased region" description="Basic and acidic residues" evidence="1">
    <location>
        <begin position="2945"/>
        <end position="2960"/>
    </location>
</feature>
<feature type="compositionally biased region" description="Basic and acidic residues" evidence="1">
    <location>
        <begin position="1425"/>
        <end position="1439"/>
    </location>
</feature>
<feature type="region of interest" description="Disordered" evidence="1">
    <location>
        <begin position="2224"/>
        <end position="2250"/>
    </location>
</feature>
<feature type="region of interest" description="Disordered" evidence="1">
    <location>
        <begin position="803"/>
        <end position="822"/>
    </location>
</feature>
<accession>A0AA88H5F2</accession>
<organism evidence="2 3">
    <name type="scientific">Artemia franciscana</name>
    <name type="common">Brine shrimp</name>
    <name type="synonym">Artemia sanfranciscana</name>
    <dbReference type="NCBI Taxonomy" id="6661"/>
    <lineage>
        <taxon>Eukaryota</taxon>
        <taxon>Metazoa</taxon>
        <taxon>Ecdysozoa</taxon>
        <taxon>Arthropoda</taxon>
        <taxon>Crustacea</taxon>
        <taxon>Branchiopoda</taxon>
        <taxon>Anostraca</taxon>
        <taxon>Artemiidae</taxon>
        <taxon>Artemia</taxon>
    </lineage>
</organism>